<comment type="caution">
    <text evidence="3">The sequence shown here is derived from an EMBL/GenBank/DDBJ whole genome shotgun (WGS) entry which is preliminary data.</text>
</comment>
<proteinExistence type="predicted"/>
<keyword evidence="2" id="KW-0472">Membrane</keyword>
<feature type="coiled-coil region" evidence="1">
    <location>
        <begin position="52"/>
        <end position="132"/>
    </location>
</feature>
<sequence>MSSSVPNSVTSYYGVGFLGIFSIASYFSITKIWDRYKQQRHDNEDRKFHEELNRKGAEIEDLRRQLAAGEEMARQKEKTWDGIKDEIERARSALEAQLKESHEQNAELTESLQGYEQEVKVARGEAGRLRAASASSGSTFVTKTNSWADTDVIGIVAVLNEEICKTAGLLTEFFQSESSEHREEAVEDEMGVVHEATEYTKEILGAKMTDMLSDFNHRADVALLQYAFQASMCAYSEWITTSWVYRDRDDEQLIQEIYDRLREKEESPVSSSWRILTRRYARQVFRDAPQIDLSDYFFDAFTNIFVTAGLRVGISLDDMTERLKDQFASHVAEIINNAIQLNNAIGDDITSCELVPINCEMGIPFDEDSMENEFGTPTSPFVEESILCTAQLGLLRSEKVRGREGDWTHQILLRPKILLQSAFGISSPLSDDSS</sequence>
<evidence type="ECO:0000256" key="1">
    <source>
        <dbReference type="SAM" id="Coils"/>
    </source>
</evidence>
<dbReference type="Proteomes" id="UP001465976">
    <property type="component" value="Unassembled WGS sequence"/>
</dbReference>
<accession>A0ABR3FGJ4</accession>
<feature type="transmembrane region" description="Helical" evidence="2">
    <location>
        <begin position="12"/>
        <end position="33"/>
    </location>
</feature>
<dbReference type="EMBL" id="JBAHYK010000418">
    <property type="protein sequence ID" value="KAL0574211.1"/>
    <property type="molecule type" value="Genomic_DNA"/>
</dbReference>
<gene>
    <name evidence="3" type="ORF">V5O48_007731</name>
</gene>
<reference evidence="3 4" key="1">
    <citation type="submission" date="2024-02" db="EMBL/GenBank/DDBJ databases">
        <title>A draft genome for the cacao thread blight pathogen Marasmius crinis-equi.</title>
        <authorList>
            <person name="Cohen S.P."/>
            <person name="Baruah I.K."/>
            <person name="Amoako-Attah I."/>
            <person name="Bukari Y."/>
            <person name="Meinhardt L.W."/>
            <person name="Bailey B.A."/>
        </authorList>
    </citation>
    <scope>NUCLEOTIDE SEQUENCE [LARGE SCALE GENOMIC DNA]</scope>
    <source>
        <strain evidence="3 4">GH-76</strain>
    </source>
</reference>
<evidence type="ECO:0000313" key="4">
    <source>
        <dbReference type="Proteomes" id="UP001465976"/>
    </source>
</evidence>
<protein>
    <submittedName>
        <fullName evidence="3">Uncharacterized protein</fullName>
    </submittedName>
</protein>
<evidence type="ECO:0000313" key="3">
    <source>
        <dbReference type="EMBL" id="KAL0574211.1"/>
    </source>
</evidence>
<keyword evidence="4" id="KW-1185">Reference proteome</keyword>
<keyword evidence="1" id="KW-0175">Coiled coil</keyword>
<name>A0ABR3FGJ4_9AGAR</name>
<organism evidence="3 4">
    <name type="scientific">Marasmius crinis-equi</name>
    <dbReference type="NCBI Taxonomy" id="585013"/>
    <lineage>
        <taxon>Eukaryota</taxon>
        <taxon>Fungi</taxon>
        <taxon>Dikarya</taxon>
        <taxon>Basidiomycota</taxon>
        <taxon>Agaricomycotina</taxon>
        <taxon>Agaricomycetes</taxon>
        <taxon>Agaricomycetidae</taxon>
        <taxon>Agaricales</taxon>
        <taxon>Marasmiineae</taxon>
        <taxon>Marasmiaceae</taxon>
        <taxon>Marasmius</taxon>
    </lineage>
</organism>
<keyword evidence="2" id="KW-0812">Transmembrane</keyword>
<evidence type="ECO:0000256" key="2">
    <source>
        <dbReference type="SAM" id="Phobius"/>
    </source>
</evidence>
<keyword evidence="2" id="KW-1133">Transmembrane helix</keyword>